<evidence type="ECO:0000313" key="9">
    <source>
        <dbReference type="Proteomes" id="UP000232323"/>
    </source>
</evidence>
<evidence type="ECO:0000256" key="5">
    <source>
        <dbReference type="SAM" id="MobiDB-lite"/>
    </source>
</evidence>
<feature type="repeat" description="ANK" evidence="3">
    <location>
        <begin position="701"/>
        <end position="729"/>
    </location>
</feature>
<feature type="domain" description="B30.2/SPRY" evidence="7">
    <location>
        <begin position="1037"/>
        <end position="1265"/>
    </location>
</feature>
<dbReference type="PANTHER" id="PTHR24198:SF165">
    <property type="entry name" value="ANKYRIN REPEAT-CONTAINING PROTEIN-RELATED"/>
    <property type="match status" value="1"/>
</dbReference>
<feature type="compositionally biased region" description="Low complexity" evidence="5">
    <location>
        <begin position="84"/>
        <end position="95"/>
    </location>
</feature>
<dbReference type="SUPFAM" id="SSF48403">
    <property type="entry name" value="Ankyrin repeat"/>
    <property type="match status" value="3"/>
</dbReference>
<feature type="region of interest" description="Disordered" evidence="5">
    <location>
        <begin position="77"/>
        <end position="96"/>
    </location>
</feature>
<feature type="repeat" description="ANK" evidence="3">
    <location>
        <begin position="465"/>
        <end position="497"/>
    </location>
</feature>
<dbReference type="GO" id="GO:0005524">
    <property type="term" value="F:ATP binding"/>
    <property type="evidence" value="ECO:0007669"/>
    <property type="project" value="InterPro"/>
</dbReference>
<keyword evidence="4" id="KW-0175">Coiled coil</keyword>
<evidence type="ECO:0000256" key="4">
    <source>
        <dbReference type="SAM" id="Coils"/>
    </source>
</evidence>
<dbReference type="GO" id="GO:0004672">
    <property type="term" value="F:protein kinase activity"/>
    <property type="evidence" value="ECO:0007669"/>
    <property type="project" value="InterPro"/>
</dbReference>
<dbReference type="STRING" id="1157962.A0A250XPC1"/>
<dbReference type="PROSITE" id="PS50297">
    <property type="entry name" value="ANK_REP_REGION"/>
    <property type="match status" value="15"/>
</dbReference>
<dbReference type="Gene3D" id="1.25.40.20">
    <property type="entry name" value="Ankyrin repeat-containing domain"/>
    <property type="match status" value="8"/>
</dbReference>
<dbReference type="Pfam" id="PF00622">
    <property type="entry name" value="SPRY"/>
    <property type="match status" value="1"/>
</dbReference>
<feature type="domain" description="Protein kinase" evidence="6">
    <location>
        <begin position="1462"/>
        <end position="1750"/>
    </location>
</feature>
<evidence type="ECO:0000259" key="6">
    <source>
        <dbReference type="PROSITE" id="PS50011"/>
    </source>
</evidence>
<reference evidence="8 9" key="1">
    <citation type="submission" date="2017-08" db="EMBL/GenBank/DDBJ databases">
        <title>Acidophilic green algal genome provides insights into adaptation to an acidic environment.</title>
        <authorList>
            <person name="Hirooka S."/>
            <person name="Hirose Y."/>
            <person name="Kanesaki Y."/>
            <person name="Higuchi S."/>
            <person name="Fujiwara T."/>
            <person name="Onuma R."/>
            <person name="Era A."/>
            <person name="Ohbayashi R."/>
            <person name="Uzuka A."/>
            <person name="Nozaki H."/>
            <person name="Yoshikawa H."/>
            <person name="Miyagishima S.Y."/>
        </authorList>
    </citation>
    <scope>NUCLEOTIDE SEQUENCE [LARGE SCALE GENOMIC DNA]</scope>
    <source>
        <strain evidence="8 9">NIES-2499</strain>
    </source>
</reference>
<dbReference type="Gene3D" id="1.10.510.10">
    <property type="entry name" value="Transferase(Phosphotransferase) domain 1"/>
    <property type="match status" value="1"/>
</dbReference>
<feature type="repeat" description="ANK" evidence="3">
    <location>
        <begin position="1396"/>
        <end position="1428"/>
    </location>
</feature>
<accession>A0A250XPC1</accession>
<feature type="repeat" description="ANK" evidence="3">
    <location>
        <begin position="730"/>
        <end position="762"/>
    </location>
</feature>
<feature type="repeat" description="ANK" evidence="3">
    <location>
        <begin position="432"/>
        <end position="464"/>
    </location>
</feature>
<dbReference type="Pfam" id="PF12796">
    <property type="entry name" value="Ank_2"/>
    <property type="match status" value="8"/>
</dbReference>
<feature type="repeat" description="ANK" evidence="3">
    <location>
        <begin position="1023"/>
        <end position="1045"/>
    </location>
</feature>
<dbReference type="PROSITE" id="PS50188">
    <property type="entry name" value="B302_SPRY"/>
    <property type="match status" value="1"/>
</dbReference>
<proteinExistence type="predicted"/>
<dbReference type="SUPFAM" id="SSF49899">
    <property type="entry name" value="Concanavalin A-like lectins/glucanases"/>
    <property type="match status" value="1"/>
</dbReference>
<feature type="compositionally biased region" description="Low complexity" evidence="5">
    <location>
        <begin position="278"/>
        <end position="291"/>
    </location>
</feature>
<feature type="repeat" description="ANK" evidence="3">
    <location>
        <begin position="146"/>
        <end position="178"/>
    </location>
</feature>
<feature type="repeat" description="ANK" evidence="3">
    <location>
        <begin position="988"/>
        <end position="1010"/>
    </location>
</feature>
<dbReference type="InterPro" id="IPR043136">
    <property type="entry name" value="B30.2/SPRY_sf"/>
</dbReference>
<keyword evidence="1" id="KW-0677">Repeat</keyword>
<feature type="repeat" description="ANK" evidence="3">
    <location>
        <begin position="1363"/>
        <end position="1395"/>
    </location>
</feature>
<feature type="repeat" description="ANK" evidence="3">
    <location>
        <begin position="211"/>
        <end position="243"/>
    </location>
</feature>
<dbReference type="PROSITE" id="PS50088">
    <property type="entry name" value="ANK_REPEAT"/>
    <property type="match status" value="16"/>
</dbReference>
<dbReference type="Proteomes" id="UP000232323">
    <property type="component" value="Unassembled WGS sequence"/>
</dbReference>
<dbReference type="SUPFAM" id="SSF56112">
    <property type="entry name" value="Protein kinase-like (PK-like)"/>
    <property type="match status" value="1"/>
</dbReference>
<evidence type="ECO:0000256" key="3">
    <source>
        <dbReference type="PROSITE-ProRule" id="PRU00023"/>
    </source>
</evidence>
<keyword evidence="2 3" id="KW-0040">ANK repeat</keyword>
<feature type="compositionally biased region" description="Low complexity" evidence="5">
    <location>
        <begin position="2114"/>
        <end position="2133"/>
    </location>
</feature>
<dbReference type="OrthoDB" id="194358at2759"/>
<feature type="repeat" description="ANK" evidence="3">
    <location>
        <begin position="852"/>
        <end position="884"/>
    </location>
</feature>
<dbReference type="InterPro" id="IPR001870">
    <property type="entry name" value="B30.2/SPRY"/>
</dbReference>
<dbReference type="CDD" id="cd00180">
    <property type="entry name" value="PKc"/>
    <property type="match status" value="1"/>
</dbReference>
<feature type="repeat" description="ANK" evidence="3">
    <location>
        <begin position="664"/>
        <end position="696"/>
    </location>
</feature>
<comment type="caution">
    <text evidence="8">The sequence shown here is derived from an EMBL/GenBank/DDBJ whole genome shotgun (WGS) entry which is preliminary data.</text>
</comment>
<dbReference type="InterPro" id="IPR011009">
    <property type="entry name" value="Kinase-like_dom_sf"/>
</dbReference>
<sequence length="2157" mass="232787">MMSRTDFIDDFLRASCARESQAVSSLLQSAGKAENTAEGTSSLPSQKELLNARDKLSGGTALHLAIKGNKFGVDNAPAADKAASSRQDPSSSSDSNNVRLLETAEVLITAGLSLEALDNWGASALVLALNLRQRVLVDRLYKAGANLHYKLHWAAEQGYEDVARELLASGASVDLLDDKRQTPLMRACRRGHAGLVQVLLEAHADITLEVQGRKPLWVASCLGHSEVVRLLLAAGAEVCFQGKDRSAAAQDAATISSSKNKGRDVGERAANFKNQKGSSASTTSKEAAESNGDVDDEEDDPFDREGSSPLHVASLSGSVATVQLLLDAKAPVNDCDSAGCTALHLATGKGHLEVMQLLLSTIGVQVDKIDVRGRTALVLAVLKKNMRAVKVLQSAGAIMGFKLHYAAKYGDVQLCKSMANEGADLHLKEGEQGWTALHVAAVNGQDLMISALLDSGARINQQSVDGVTSLMLAAGHGHVYALKALLGGGAGTGIMDIKSRTALHHASEAGHDICVAELLDELDQRHRRVEKAAAVAAASAQSAAQAAARGEREAASQLIAEESKATILDKSLEEGESSTGVSSVSSHPATASNMIPPSYLLMSTPSFNAEAHSHHNSLSVTSSDISHLASTAAKAYLDAAKAASQAAALTVEASADLINSRDVEGRTAIAMAASNGHYKVVQLLLNVKANIYLSDLAIECPLHMAAAGGHLEVVQELVAWGAAINVQNKEGMTPLHHACAEGRSQIVEYLLSAGARSDLRTVNNKHNDESVTPFLIAASRGQAEVVELLLKRSSTPSELIREADGSGHTALGRCIQRCPASLEGKPEGQKGLKVASILIAAGSDINYIPPGTGAPTIQSAAASSTTEMVKLLLESGADLTIKSKNNRHALLAAAKKGKTVMCRMFLERYPAAIHFQDDQGMTPLLESVGSQSNLDTAKYLLDEGADPTQVNSVTGDSVLTTVAACGRRDCVQLLLQDGRVDPGHRNKAGLTAVHVAAATGHIEVLKMFLQDKTRDMKLQLTSLGRTALHMAAGSGQPESTKLLLDGLLEGESESVGAGMDPNQPSVQPKGGPGKDNFTRMCSRFTTPKEGCLQYVSPAAVNSTDEINSTFINTHLNNIGSMALADIPKRSFSYMEVNIVQGRRPANVAIGIAEDLGKYAIFPGLLTFITFKTHCMLGTSGNHCTGNSNQNEQYGFKFGQGDVVGVVVNRAYGTVSFTLNGTHLGVSSRGVDFSQMHFFVAVAEKPSSNKAAEVTRLEVNFGQKPFLFDMDDLLIQEEGRLNPGNSEPWRCKEQIYPLHMAACSKSRQTLELLLSHHARPEQPDANAWLALHFAALNGWSDGIRMIMDLPGGAAAKLIDAKSMHGSTALQLAVKSSHADASRVLLEYGANHMVLDRKQRTLLMFAAEQGNTELIHMLIDKGIPIKAKDHMGRTALQYACNEATIAQLEDALNQVRLYHKVFEISMQADSKWGAQGQVIMAKHTATGNTVAIKFHKNADVRNYSAEIIQSLDHKFVAGIPPGIAAGDWLFDDPDKYPLNPFALVMDGGDVDLQVVLDEQGSKPLPENQCRFIFECIVQAVEHVHSHDLVHHDIKAKNLVRFFDGRYRLIDFDNARERDKAPFGNTSIDICAPEIAQALLHKQRTISRPEMDMWSVGCVLYQLIMQRYLLADLAELKDLPWKDDIFARVFNDGPLQVWSDLDQQSLDQLLLDRMSKRRHIRLADHAYSLLGHLLQVDPRKRFTIDDVMNHAFLRGGNTKTMDDESLQGIRSKVDILNTKMDTVVTHVISINERTLKLADLPQQVQSAFEEVSKKISGVRKLMTNLATADECPSIFVIVPDMSLKDMCSSTSPESMLSNGAHKIIGAISSNAEETLMSWTSALQDIFTGQLSLMEVTKRFVHKRYRLKLVCESCMTPCGDGYVIEKAMEWTAKLMPAVKASFAIAKSLNLMAGIAKFVFPGVPVIPDNVMDSCRSMINVLQAKSSAEDFVCIQDSLDDEKSDLHPKKQVHVAVRQLHAFLVKEDPCRTWASLARVHIETEDRMMWVCPSCLVNLPGSGQSSSSSMTAGGIVKSSTVPREEYDRLKKEYEEERAKLLLEIKQLKGNQGRHAHDSSVMNTGCTPGSDGSSTSSLVSTGSGCFGRGSSRVVSFDSNRVYPSASK</sequence>
<feature type="compositionally biased region" description="Acidic residues" evidence="5">
    <location>
        <begin position="292"/>
        <end position="302"/>
    </location>
</feature>
<dbReference type="InterPro" id="IPR000719">
    <property type="entry name" value="Prot_kinase_dom"/>
</dbReference>
<evidence type="ECO:0000256" key="2">
    <source>
        <dbReference type="ARBA" id="ARBA00023043"/>
    </source>
</evidence>
<protein>
    <submittedName>
        <fullName evidence="8">Uncharacterized protein</fullName>
    </submittedName>
</protein>
<dbReference type="InterPro" id="IPR036770">
    <property type="entry name" value="Ankyrin_rpt-contain_sf"/>
</dbReference>
<feature type="repeat" description="ANK" evidence="3">
    <location>
        <begin position="403"/>
        <end position="430"/>
    </location>
</feature>
<dbReference type="Pfam" id="PF00069">
    <property type="entry name" value="Pkinase"/>
    <property type="match status" value="1"/>
</dbReference>
<evidence type="ECO:0000256" key="1">
    <source>
        <dbReference type="ARBA" id="ARBA00022737"/>
    </source>
</evidence>
<dbReference type="InterPro" id="IPR013320">
    <property type="entry name" value="ConA-like_dom_sf"/>
</dbReference>
<organism evidence="8 9">
    <name type="scientific">Chlamydomonas eustigma</name>
    <dbReference type="NCBI Taxonomy" id="1157962"/>
    <lineage>
        <taxon>Eukaryota</taxon>
        <taxon>Viridiplantae</taxon>
        <taxon>Chlorophyta</taxon>
        <taxon>core chlorophytes</taxon>
        <taxon>Chlorophyceae</taxon>
        <taxon>CS clade</taxon>
        <taxon>Chlamydomonadales</taxon>
        <taxon>Chlamydomonadaceae</taxon>
        <taxon>Chlamydomonas</taxon>
    </lineage>
</organism>
<feature type="region of interest" description="Disordered" evidence="5">
    <location>
        <begin position="250"/>
        <end position="308"/>
    </location>
</feature>
<dbReference type="EMBL" id="BEGY01000139">
    <property type="protein sequence ID" value="GAX84896.1"/>
    <property type="molecule type" value="Genomic_DNA"/>
</dbReference>
<feature type="coiled-coil region" evidence="4">
    <location>
        <begin position="2074"/>
        <end position="2101"/>
    </location>
</feature>
<dbReference type="InterPro" id="IPR002110">
    <property type="entry name" value="Ankyrin_rpt"/>
</dbReference>
<dbReference type="Gene3D" id="2.60.120.920">
    <property type="match status" value="1"/>
</dbReference>
<evidence type="ECO:0000259" key="7">
    <source>
        <dbReference type="PROSITE" id="PS50188"/>
    </source>
</evidence>
<feature type="region of interest" description="Disordered" evidence="5">
    <location>
        <begin position="1053"/>
        <end position="1073"/>
    </location>
</feature>
<dbReference type="PANTHER" id="PTHR24198">
    <property type="entry name" value="ANKYRIN REPEAT AND PROTEIN KINASE DOMAIN-CONTAINING PROTEIN"/>
    <property type="match status" value="1"/>
</dbReference>
<dbReference type="InterPro" id="IPR003877">
    <property type="entry name" value="SPRY_dom"/>
</dbReference>
<dbReference type="Pfam" id="PF00023">
    <property type="entry name" value="Ank"/>
    <property type="match status" value="1"/>
</dbReference>
<feature type="repeat" description="ANK" evidence="3">
    <location>
        <begin position="179"/>
        <end position="211"/>
    </location>
</feature>
<dbReference type="SMART" id="SM00248">
    <property type="entry name" value="ANK"/>
    <property type="match status" value="25"/>
</dbReference>
<feature type="repeat" description="ANK" evidence="3">
    <location>
        <begin position="305"/>
        <end position="337"/>
    </location>
</feature>
<name>A0A250XPC1_9CHLO</name>
<dbReference type="SMART" id="SM00220">
    <property type="entry name" value="S_TKc"/>
    <property type="match status" value="1"/>
</dbReference>
<evidence type="ECO:0000313" key="8">
    <source>
        <dbReference type="EMBL" id="GAX84896.1"/>
    </source>
</evidence>
<keyword evidence="9" id="KW-1185">Reference proteome</keyword>
<gene>
    <name evidence="8" type="ORF">CEUSTIGMA_g12317.t1</name>
</gene>
<dbReference type="PROSITE" id="PS50011">
    <property type="entry name" value="PROTEIN_KINASE_DOM"/>
    <property type="match status" value="1"/>
</dbReference>
<dbReference type="PRINTS" id="PR01415">
    <property type="entry name" value="ANKYRIN"/>
</dbReference>
<feature type="repeat" description="ANK" evidence="3">
    <location>
        <begin position="338"/>
        <end position="360"/>
    </location>
</feature>
<dbReference type="SMART" id="SM00449">
    <property type="entry name" value="SPRY"/>
    <property type="match status" value="1"/>
</dbReference>
<feature type="region of interest" description="Disordered" evidence="5">
    <location>
        <begin position="2102"/>
        <end position="2141"/>
    </location>
</feature>